<protein>
    <submittedName>
        <fullName evidence="2">Uncharacterized protein</fullName>
    </submittedName>
</protein>
<evidence type="ECO:0000313" key="2">
    <source>
        <dbReference type="EMBL" id="GIY12198.1"/>
    </source>
</evidence>
<comment type="caution">
    <text evidence="2">The sequence shown here is derived from an EMBL/GenBank/DDBJ whole genome shotgun (WGS) entry which is preliminary data.</text>
</comment>
<feature type="coiled-coil region" evidence="1">
    <location>
        <begin position="51"/>
        <end position="85"/>
    </location>
</feature>
<sequence length="91" mass="10617">MCAKNKKLLLCSNSLTADFSIRKTSFLRTCLSNVEDGDSCNMNPTRTSFEAKEQEREFRSFRRNLQSLENDANKNSDQVEQLFRDIKIKFN</sequence>
<keyword evidence="1" id="KW-0175">Coiled coil</keyword>
<dbReference type="EMBL" id="BPLR01006755">
    <property type="protein sequence ID" value="GIY12198.1"/>
    <property type="molecule type" value="Genomic_DNA"/>
</dbReference>
<gene>
    <name evidence="2" type="ORF">CEXT_58981</name>
</gene>
<keyword evidence="3" id="KW-1185">Reference proteome</keyword>
<evidence type="ECO:0000313" key="3">
    <source>
        <dbReference type="Proteomes" id="UP001054945"/>
    </source>
</evidence>
<name>A0AAV4QWW8_CAEEX</name>
<dbReference type="Proteomes" id="UP001054945">
    <property type="component" value="Unassembled WGS sequence"/>
</dbReference>
<proteinExistence type="predicted"/>
<accession>A0AAV4QWW8</accession>
<reference evidence="2 3" key="1">
    <citation type="submission" date="2021-06" db="EMBL/GenBank/DDBJ databases">
        <title>Caerostris extrusa draft genome.</title>
        <authorList>
            <person name="Kono N."/>
            <person name="Arakawa K."/>
        </authorList>
    </citation>
    <scope>NUCLEOTIDE SEQUENCE [LARGE SCALE GENOMIC DNA]</scope>
</reference>
<organism evidence="2 3">
    <name type="scientific">Caerostris extrusa</name>
    <name type="common">Bark spider</name>
    <name type="synonym">Caerostris bankana</name>
    <dbReference type="NCBI Taxonomy" id="172846"/>
    <lineage>
        <taxon>Eukaryota</taxon>
        <taxon>Metazoa</taxon>
        <taxon>Ecdysozoa</taxon>
        <taxon>Arthropoda</taxon>
        <taxon>Chelicerata</taxon>
        <taxon>Arachnida</taxon>
        <taxon>Araneae</taxon>
        <taxon>Araneomorphae</taxon>
        <taxon>Entelegynae</taxon>
        <taxon>Araneoidea</taxon>
        <taxon>Araneidae</taxon>
        <taxon>Caerostris</taxon>
    </lineage>
</organism>
<dbReference type="AlphaFoldDB" id="A0AAV4QWW8"/>
<evidence type="ECO:0000256" key="1">
    <source>
        <dbReference type="SAM" id="Coils"/>
    </source>
</evidence>